<dbReference type="SMART" id="SM00397">
    <property type="entry name" value="t_SNARE"/>
    <property type="match status" value="1"/>
</dbReference>
<proteinExistence type="inferred from homology"/>
<dbReference type="SMART" id="SM00503">
    <property type="entry name" value="SynN"/>
    <property type="match status" value="1"/>
</dbReference>
<keyword evidence="5" id="KW-1133">Transmembrane helix</keyword>
<dbReference type="PANTHER" id="PTHR19957:SF80">
    <property type="entry name" value="SYNTAXIN-121"/>
    <property type="match status" value="1"/>
</dbReference>
<dbReference type="PANTHER" id="PTHR19957">
    <property type="entry name" value="SYNTAXIN"/>
    <property type="match status" value="1"/>
</dbReference>
<feature type="non-terminal residue" evidence="7">
    <location>
        <position position="262"/>
    </location>
</feature>
<dbReference type="InterPro" id="IPR006012">
    <property type="entry name" value="Syntaxin/epimorphin_CS"/>
</dbReference>
<dbReference type="Proteomes" id="UP000001514">
    <property type="component" value="Unassembled WGS sequence"/>
</dbReference>
<dbReference type="Gene3D" id="1.20.58.70">
    <property type="match status" value="1"/>
</dbReference>
<dbReference type="Gene3D" id="1.20.5.110">
    <property type="match status" value="1"/>
</dbReference>
<dbReference type="CDD" id="cd15848">
    <property type="entry name" value="SNARE_syntaxin1-like"/>
    <property type="match status" value="1"/>
</dbReference>
<dbReference type="FunFam" id="1.20.58.70:FF:000003">
    <property type="entry name" value="Qa-SNARE, Sso1/Syntaxin1-type, SYP12A-group"/>
    <property type="match status" value="1"/>
</dbReference>
<dbReference type="GO" id="GO:0000149">
    <property type="term" value="F:SNARE binding"/>
    <property type="evidence" value="ECO:0000318"/>
    <property type="project" value="GO_Central"/>
</dbReference>
<keyword evidence="5" id="KW-0812">Transmembrane</keyword>
<evidence type="ECO:0000256" key="4">
    <source>
        <dbReference type="RuleBase" id="RU003858"/>
    </source>
</evidence>
<dbReference type="GO" id="GO:0031201">
    <property type="term" value="C:SNARE complex"/>
    <property type="evidence" value="ECO:0000318"/>
    <property type="project" value="GO_Central"/>
</dbReference>
<evidence type="ECO:0000256" key="5">
    <source>
        <dbReference type="SAM" id="Phobius"/>
    </source>
</evidence>
<dbReference type="InParanoid" id="D8T897"/>
<dbReference type="KEGG" id="smo:SELMODRAFT_25349"/>
<evidence type="ECO:0000259" key="6">
    <source>
        <dbReference type="PROSITE" id="PS50192"/>
    </source>
</evidence>
<dbReference type="HOGENOM" id="CLU_042423_1_1_1"/>
<dbReference type="Pfam" id="PF05739">
    <property type="entry name" value="SNARE"/>
    <property type="match status" value="1"/>
</dbReference>
<keyword evidence="3" id="KW-0653">Protein transport</keyword>
<dbReference type="GO" id="GO:0005484">
    <property type="term" value="F:SNAP receptor activity"/>
    <property type="evidence" value="ECO:0000318"/>
    <property type="project" value="GO_Central"/>
</dbReference>
<dbReference type="InterPro" id="IPR006011">
    <property type="entry name" value="Syntaxin_N"/>
</dbReference>
<dbReference type="GO" id="GO:0005886">
    <property type="term" value="C:plasma membrane"/>
    <property type="evidence" value="ECO:0000318"/>
    <property type="project" value="GO_Central"/>
</dbReference>
<keyword evidence="5" id="KW-0472">Membrane</keyword>
<dbReference type="eggNOG" id="KOG0810">
    <property type="taxonomic scope" value="Eukaryota"/>
</dbReference>
<organism evidence="8">
    <name type="scientific">Selaginella moellendorffii</name>
    <name type="common">Spikemoss</name>
    <dbReference type="NCBI Taxonomy" id="88036"/>
    <lineage>
        <taxon>Eukaryota</taxon>
        <taxon>Viridiplantae</taxon>
        <taxon>Streptophyta</taxon>
        <taxon>Embryophyta</taxon>
        <taxon>Tracheophyta</taxon>
        <taxon>Lycopodiopsida</taxon>
        <taxon>Selaginellales</taxon>
        <taxon>Selaginellaceae</taxon>
        <taxon>Selaginella</taxon>
    </lineage>
</organism>
<dbReference type="Pfam" id="PF00804">
    <property type="entry name" value="Syntaxin"/>
    <property type="match status" value="1"/>
</dbReference>
<dbReference type="STRING" id="88036.D8T897"/>
<dbReference type="InterPro" id="IPR010989">
    <property type="entry name" value="SNARE"/>
</dbReference>
<keyword evidence="2" id="KW-0813">Transport</keyword>
<keyword evidence="8" id="KW-1185">Reference proteome</keyword>
<dbReference type="InterPro" id="IPR000727">
    <property type="entry name" value="T_SNARE_dom"/>
</dbReference>
<dbReference type="CDD" id="cd00179">
    <property type="entry name" value="SynN"/>
    <property type="match status" value="1"/>
</dbReference>
<dbReference type="SUPFAM" id="SSF47661">
    <property type="entry name" value="t-snare proteins"/>
    <property type="match status" value="1"/>
</dbReference>
<accession>D8T897</accession>
<dbReference type="InterPro" id="IPR045242">
    <property type="entry name" value="Syntaxin"/>
</dbReference>
<protein>
    <recommendedName>
        <fullName evidence="6">t-SNARE coiled-coil homology domain-containing protein</fullName>
    </recommendedName>
</protein>
<dbReference type="GO" id="GO:0006887">
    <property type="term" value="P:exocytosis"/>
    <property type="evidence" value="ECO:0000318"/>
    <property type="project" value="GO_Central"/>
</dbReference>
<dbReference type="GO" id="GO:0048278">
    <property type="term" value="P:vesicle docking"/>
    <property type="evidence" value="ECO:0000318"/>
    <property type="project" value="GO_Central"/>
</dbReference>
<sequence>LGRFFDEVGKIKSDMERLKMLLGKLQAAHEESKTIHKAKAMKALRQRMDKDIEEVLVKAKLIKDEIQKLDRSNIASRQVGGCEEGTPTDRTRTVITANLKKNLQDVMAEFQKLRHKITGEYRDTLIRRFFTVTGKKPDDETVDYILETGESESFLQRAIQDQGRGQIVETIREIQERHDAVKTMEKNLLELQQIFLDISVLVESQGEQLNSIEHQVHRAAAYVEQGAGSLRGARKIQRSSRKCMCIAIVLLLVVILVVAAPV</sequence>
<evidence type="ECO:0000256" key="3">
    <source>
        <dbReference type="ARBA" id="ARBA00022927"/>
    </source>
</evidence>
<name>D8T897_SELML</name>
<evidence type="ECO:0000256" key="1">
    <source>
        <dbReference type="ARBA" id="ARBA00009063"/>
    </source>
</evidence>
<evidence type="ECO:0000256" key="2">
    <source>
        <dbReference type="ARBA" id="ARBA00022448"/>
    </source>
</evidence>
<dbReference type="FunFam" id="1.20.5.110:FF:000008">
    <property type="entry name" value="Syntaxin 132"/>
    <property type="match status" value="1"/>
</dbReference>
<feature type="non-terminal residue" evidence="7">
    <location>
        <position position="1"/>
    </location>
</feature>
<evidence type="ECO:0000313" key="8">
    <source>
        <dbReference type="Proteomes" id="UP000001514"/>
    </source>
</evidence>
<evidence type="ECO:0000313" key="7">
    <source>
        <dbReference type="EMBL" id="EFJ07072.1"/>
    </source>
</evidence>
<dbReference type="EMBL" id="GL377689">
    <property type="protein sequence ID" value="EFJ07072.1"/>
    <property type="molecule type" value="Genomic_DNA"/>
</dbReference>
<dbReference type="OMA" id="KWGCIAL"/>
<feature type="domain" description="T-SNARE coiled-coil homology" evidence="6">
    <location>
        <begin position="171"/>
        <end position="233"/>
    </location>
</feature>
<dbReference type="PROSITE" id="PS00914">
    <property type="entry name" value="SYNTAXIN"/>
    <property type="match status" value="1"/>
</dbReference>
<reference evidence="7 8" key="1">
    <citation type="journal article" date="2011" name="Science">
        <title>The Selaginella genome identifies genetic changes associated with the evolution of vascular plants.</title>
        <authorList>
            <person name="Banks J.A."/>
            <person name="Nishiyama T."/>
            <person name="Hasebe M."/>
            <person name="Bowman J.L."/>
            <person name="Gribskov M."/>
            <person name="dePamphilis C."/>
            <person name="Albert V.A."/>
            <person name="Aono N."/>
            <person name="Aoyama T."/>
            <person name="Ambrose B.A."/>
            <person name="Ashton N.W."/>
            <person name="Axtell M.J."/>
            <person name="Barker E."/>
            <person name="Barker M.S."/>
            <person name="Bennetzen J.L."/>
            <person name="Bonawitz N.D."/>
            <person name="Chapple C."/>
            <person name="Cheng C."/>
            <person name="Correa L.G."/>
            <person name="Dacre M."/>
            <person name="DeBarry J."/>
            <person name="Dreyer I."/>
            <person name="Elias M."/>
            <person name="Engstrom E.M."/>
            <person name="Estelle M."/>
            <person name="Feng L."/>
            <person name="Finet C."/>
            <person name="Floyd S.K."/>
            <person name="Frommer W.B."/>
            <person name="Fujita T."/>
            <person name="Gramzow L."/>
            <person name="Gutensohn M."/>
            <person name="Harholt J."/>
            <person name="Hattori M."/>
            <person name="Heyl A."/>
            <person name="Hirai T."/>
            <person name="Hiwatashi Y."/>
            <person name="Ishikawa M."/>
            <person name="Iwata M."/>
            <person name="Karol K.G."/>
            <person name="Koehler B."/>
            <person name="Kolukisaoglu U."/>
            <person name="Kubo M."/>
            <person name="Kurata T."/>
            <person name="Lalonde S."/>
            <person name="Li K."/>
            <person name="Li Y."/>
            <person name="Litt A."/>
            <person name="Lyons E."/>
            <person name="Manning G."/>
            <person name="Maruyama T."/>
            <person name="Michael T.P."/>
            <person name="Mikami K."/>
            <person name="Miyazaki S."/>
            <person name="Morinaga S."/>
            <person name="Murata T."/>
            <person name="Mueller-Roeber B."/>
            <person name="Nelson D.R."/>
            <person name="Obara M."/>
            <person name="Oguri Y."/>
            <person name="Olmstead R.G."/>
            <person name="Onodera N."/>
            <person name="Petersen B.L."/>
            <person name="Pils B."/>
            <person name="Prigge M."/>
            <person name="Rensing S.A."/>
            <person name="Riano-Pachon D.M."/>
            <person name="Roberts A.W."/>
            <person name="Sato Y."/>
            <person name="Scheller H.V."/>
            <person name="Schulz B."/>
            <person name="Schulz C."/>
            <person name="Shakirov E.V."/>
            <person name="Shibagaki N."/>
            <person name="Shinohara N."/>
            <person name="Shippen D.E."/>
            <person name="Soerensen I."/>
            <person name="Sotooka R."/>
            <person name="Sugimoto N."/>
            <person name="Sugita M."/>
            <person name="Sumikawa N."/>
            <person name="Tanurdzic M."/>
            <person name="Theissen G."/>
            <person name="Ulvskov P."/>
            <person name="Wakazuki S."/>
            <person name="Weng J.K."/>
            <person name="Willats W.W."/>
            <person name="Wipf D."/>
            <person name="Wolf P.G."/>
            <person name="Yang L."/>
            <person name="Zimmer A.D."/>
            <person name="Zhu Q."/>
            <person name="Mitros T."/>
            <person name="Hellsten U."/>
            <person name="Loque D."/>
            <person name="Otillar R."/>
            <person name="Salamov A."/>
            <person name="Schmutz J."/>
            <person name="Shapiro H."/>
            <person name="Lindquist E."/>
            <person name="Lucas S."/>
            <person name="Rokhsar D."/>
            <person name="Grigoriev I.V."/>
        </authorList>
    </citation>
    <scope>NUCLEOTIDE SEQUENCE [LARGE SCALE GENOMIC DNA]</scope>
</reference>
<dbReference type="GO" id="GO:0012505">
    <property type="term" value="C:endomembrane system"/>
    <property type="evidence" value="ECO:0000318"/>
    <property type="project" value="GO_Central"/>
</dbReference>
<gene>
    <name evidence="7" type="ORF">SELMODRAFT_25349</name>
</gene>
<comment type="similarity">
    <text evidence="1 4">Belongs to the syntaxin family.</text>
</comment>
<feature type="transmembrane region" description="Helical" evidence="5">
    <location>
        <begin position="243"/>
        <end position="260"/>
    </location>
</feature>
<dbReference type="GO" id="GO:0006906">
    <property type="term" value="P:vesicle fusion"/>
    <property type="evidence" value="ECO:0000318"/>
    <property type="project" value="GO_Central"/>
</dbReference>
<dbReference type="PROSITE" id="PS50192">
    <property type="entry name" value="T_SNARE"/>
    <property type="match status" value="1"/>
</dbReference>
<dbReference type="GO" id="GO:0006886">
    <property type="term" value="P:intracellular protein transport"/>
    <property type="evidence" value="ECO:0000318"/>
    <property type="project" value="GO_Central"/>
</dbReference>
<dbReference type="AlphaFoldDB" id="D8T897"/>
<dbReference type="OrthoDB" id="10255013at2759"/>